<reference evidence="2 3" key="1">
    <citation type="submission" date="2024-09" db="EMBL/GenBank/DDBJ databases">
        <authorList>
            <consortium name="All-Russian atlas of soil microorganisms"/>
            <consortium name="as a basis for the search for new antimicrobial producers and enzymes with unique properties"/>
            <person name="Sokolova E.A."/>
            <person name="Voronina E.N."/>
        </authorList>
    </citation>
    <scope>NUCLEOTIDE SEQUENCE [LARGE SCALE GENOMIC DNA]</scope>
    <source>
        <strain evidence="2 3">AF-22b-331.1</strain>
    </source>
</reference>
<dbReference type="PANTHER" id="PTHR43102">
    <property type="entry name" value="SLR1143 PROTEIN"/>
    <property type="match status" value="1"/>
</dbReference>
<dbReference type="InterPro" id="IPR003018">
    <property type="entry name" value="GAF"/>
</dbReference>
<name>A0ABW7CTR8_9GAMM</name>
<dbReference type="SMART" id="SM00065">
    <property type="entry name" value="GAF"/>
    <property type="match status" value="1"/>
</dbReference>
<protein>
    <submittedName>
        <fullName evidence="2">GAF domain-containing protein</fullName>
    </submittedName>
</protein>
<dbReference type="SUPFAM" id="SSF55781">
    <property type="entry name" value="GAF domain-like"/>
    <property type="match status" value="1"/>
</dbReference>
<comment type="caution">
    <text evidence="2">The sequence shown here is derived from an EMBL/GenBank/DDBJ whole genome shotgun (WGS) entry which is preliminary data.</text>
</comment>
<evidence type="ECO:0000313" key="2">
    <source>
        <dbReference type="EMBL" id="MFG6108347.1"/>
    </source>
</evidence>
<evidence type="ECO:0000313" key="3">
    <source>
        <dbReference type="Proteomes" id="UP001605261"/>
    </source>
</evidence>
<sequence length="309" mass="33545">MIEQARLSALHSLNILDSDPEPFFDALTRAARSAAEMPIALVSLVDEGRQWFKAQTGLEDVRETQRDISFCTWAVLSGDIFEVEDASSDPKFADNPSVLGAPYVRHYVGAPIQVAGGHRVGTLCLLSQTPGKLTPSQRAVLQCLAEAAAVGMEQRAQLLDRVSEATRLHGDLQKSQALLEQTNAVAKVGGWELNVDTNELEWTQQTRLIHGVTYASPSLEAALSFYPESAQGPIQSALASCAEHGTLIDLTVPSTKADGERIWVHVVGQRLQDDRGTRLIGAVQDVSLPSAPLKALRSRPLRALRRGRP</sequence>
<accession>A0ABW7CTR8</accession>
<dbReference type="InterPro" id="IPR035965">
    <property type="entry name" value="PAS-like_dom_sf"/>
</dbReference>
<dbReference type="PANTHER" id="PTHR43102:SF2">
    <property type="entry name" value="GAF DOMAIN-CONTAINING PROTEIN"/>
    <property type="match status" value="1"/>
</dbReference>
<gene>
    <name evidence="2" type="ORF">ACEU0G_002284</name>
</gene>
<dbReference type="Pfam" id="PF01590">
    <property type="entry name" value="GAF"/>
    <property type="match status" value="1"/>
</dbReference>
<proteinExistence type="predicted"/>
<dbReference type="Gene3D" id="3.30.450.40">
    <property type="match status" value="1"/>
</dbReference>
<organism evidence="2 3">
    <name type="scientific">Stenotrophomonas nematodicola</name>
    <dbReference type="NCBI Taxonomy" id="2656746"/>
    <lineage>
        <taxon>Bacteria</taxon>
        <taxon>Pseudomonadati</taxon>
        <taxon>Pseudomonadota</taxon>
        <taxon>Gammaproteobacteria</taxon>
        <taxon>Lysobacterales</taxon>
        <taxon>Lysobacteraceae</taxon>
        <taxon>Stenotrophomonas</taxon>
    </lineage>
</organism>
<feature type="domain" description="GAF" evidence="1">
    <location>
        <begin position="19"/>
        <end position="163"/>
    </location>
</feature>
<dbReference type="Gene3D" id="3.30.450.20">
    <property type="entry name" value="PAS domain"/>
    <property type="match status" value="1"/>
</dbReference>
<dbReference type="InterPro" id="IPR029016">
    <property type="entry name" value="GAF-like_dom_sf"/>
</dbReference>
<dbReference type="SUPFAM" id="SSF55785">
    <property type="entry name" value="PYP-like sensor domain (PAS domain)"/>
    <property type="match status" value="1"/>
</dbReference>
<keyword evidence="3" id="KW-1185">Reference proteome</keyword>
<dbReference type="RefSeq" id="WP_394161505.1">
    <property type="nucleotide sequence ID" value="NZ_JBHGCJ010000002.1"/>
</dbReference>
<dbReference type="EMBL" id="JBHGCJ010000002">
    <property type="protein sequence ID" value="MFG6108347.1"/>
    <property type="molecule type" value="Genomic_DNA"/>
</dbReference>
<evidence type="ECO:0000259" key="1">
    <source>
        <dbReference type="SMART" id="SM00065"/>
    </source>
</evidence>
<dbReference type="Proteomes" id="UP001605261">
    <property type="component" value="Unassembled WGS sequence"/>
</dbReference>